<evidence type="ECO:0008006" key="10">
    <source>
        <dbReference type="Google" id="ProtNLM"/>
    </source>
</evidence>
<dbReference type="Gene3D" id="3.20.20.70">
    <property type="entry name" value="Aldolase class I"/>
    <property type="match status" value="1"/>
</dbReference>
<evidence type="ECO:0000259" key="6">
    <source>
        <dbReference type="Pfam" id="PF04055"/>
    </source>
</evidence>
<evidence type="ECO:0000313" key="9">
    <source>
        <dbReference type="Proteomes" id="UP000002630"/>
    </source>
</evidence>
<proteinExistence type="predicted"/>
<gene>
    <name evidence="8" type="ORF">Esi_0195_0027</name>
</gene>
<dbReference type="PANTHER" id="PTHR43728:SF1">
    <property type="entry name" value="FE-S OXIDOREDUCTASE"/>
    <property type="match status" value="1"/>
</dbReference>
<dbReference type="STRING" id="2880.D7FPQ5"/>
<sequence>MVAIAFAMNLLSLSTPRSASRQAYRWGRRWAAPQVRMSSDQTQGPAPITPDFVTPVEVAGIRLSKPAKAPARSKKWVGLEGLDERTAGSLIPETLQGMEKDEEFQLTAAKLKQMGQKKLTLEEKKIRRRALKDRNLPSFQQHVQEQGIKINRESSTIFQLNIGLFCNQACSHCHVESSPQRKEMVSKEVAERCIEIIKNSPTVKTLDITGGAPELNDHFRYMVEEGRALGLDVIDRCNLTVLQEPGQEDLAEFLAKNKVHVVASLPCYSPKNVNMQRGSGVFDRSIKGLMMLNALGYGQPNSGLKLDLVYNPIGGFLPPEQVALEVKYKEELNEAFGIKFNNLFTITNMPIKRFADFLYRRGELQEYMELLVRNFNTAACSGLMCKDTINVGWDGRVFDCDFNQQLGLGMGTAGTNAGASEKLLAVKEGYSIFDVDSVDDMQTTDIVLESHCYGCTAGNGSSCQGATA</sequence>
<dbReference type="Proteomes" id="UP000002630">
    <property type="component" value="Unassembled WGS sequence"/>
</dbReference>
<dbReference type="InterPro" id="IPR024521">
    <property type="entry name" value="ArsS-like_C"/>
</dbReference>
<feature type="domain" description="Arsenosugar biosynthesis radical SAM protein ArsS-like C-terminal" evidence="7">
    <location>
        <begin position="317"/>
        <end position="466"/>
    </location>
</feature>
<keyword evidence="9" id="KW-1185">Reference proteome</keyword>
<dbReference type="InterPro" id="IPR013785">
    <property type="entry name" value="Aldolase_TIM"/>
</dbReference>
<keyword evidence="5" id="KW-0732">Signal</keyword>
<dbReference type="EMBL" id="FN649760">
    <property type="protein sequence ID" value="CBJ30512.1"/>
    <property type="molecule type" value="Genomic_DNA"/>
</dbReference>
<evidence type="ECO:0000313" key="8">
    <source>
        <dbReference type="EMBL" id="CBJ30512.1"/>
    </source>
</evidence>
<accession>D7FPQ5</accession>
<keyword evidence="1" id="KW-0949">S-adenosyl-L-methionine</keyword>
<evidence type="ECO:0000256" key="3">
    <source>
        <dbReference type="ARBA" id="ARBA00023004"/>
    </source>
</evidence>
<evidence type="ECO:0000256" key="5">
    <source>
        <dbReference type="SAM" id="SignalP"/>
    </source>
</evidence>
<dbReference type="GO" id="GO:0003824">
    <property type="term" value="F:catalytic activity"/>
    <property type="evidence" value="ECO:0007669"/>
    <property type="project" value="InterPro"/>
</dbReference>
<dbReference type="eggNOG" id="ENOG502QWFM">
    <property type="taxonomic scope" value="Eukaryota"/>
</dbReference>
<organism evidence="8 9">
    <name type="scientific">Ectocarpus siliculosus</name>
    <name type="common">Brown alga</name>
    <name type="synonym">Conferva siliculosa</name>
    <dbReference type="NCBI Taxonomy" id="2880"/>
    <lineage>
        <taxon>Eukaryota</taxon>
        <taxon>Sar</taxon>
        <taxon>Stramenopiles</taxon>
        <taxon>Ochrophyta</taxon>
        <taxon>PX clade</taxon>
        <taxon>Phaeophyceae</taxon>
        <taxon>Ectocarpales</taxon>
        <taxon>Ectocarpaceae</taxon>
        <taxon>Ectocarpus</taxon>
    </lineage>
</organism>
<dbReference type="GO" id="GO:0046872">
    <property type="term" value="F:metal ion binding"/>
    <property type="evidence" value="ECO:0007669"/>
    <property type="project" value="UniProtKB-KW"/>
</dbReference>
<dbReference type="SUPFAM" id="SSF102114">
    <property type="entry name" value="Radical SAM enzymes"/>
    <property type="match status" value="1"/>
</dbReference>
<dbReference type="InParanoid" id="D7FPQ5"/>
<reference evidence="8 9" key="1">
    <citation type="journal article" date="2010" name="Nature">
        <title>The Ectocarpus genome and the independent evolution of multicellularity in brown algae.</title>
        <authorList>
            <person name="Cock J.M."/>
            <person name="Sterck L."/>
            <person name="Rouze P."/>
            <person name="Scornet D."/>
            <person name="Allen A.E."/>
            <person name="Amoutzias G."/>
            <person name="Anthouard V."/>
            <person name="Artiguenave F."/>
            <person name="Aury J.M."/>
            <person name="Badger J.H."/>
            <person name="Beszteri B."/>
            <person name="Billiau K."/>
            <person name="Bonnet E."/>
            <person name="Bothwell J.H."/>
            <person name="Bowler C."/>
            <person name="Boyen C."/>
            <person name="Brownlee C."/>
            <person name="Carrano C.J."/>
            <person name="Charrier B."/>
            <person name="Cho G.Y."/>
            <person name="Coelho S.M."/>
            <person name="Collen J."/>
            <person name="Corre E."/>
            <person name="Da Silva C."/>
            <person name="Delage L."/>
            <person name="Delaroque N."/>
            <person name="Dittami S.M."/>
            <person name="Doulbeau S."/>
            <person name="Elias M."/>
            <person name="Farnham G."/>
            <person name="Gachon C.M."/>
            <person name="Gschloessl B."/>
            <person name="Heesch S."/>
            <person name="Jabbari K."/>
            <person name="Jubin C."/>
            <person name="Kawai H."/>
            <person name="Kimura K."/>
            <person name="Kloareg B."/>
            <person name="Kupper F.C."/>
            <person name="Lang D."/>
            <person name="Le Bail A."/>
            <person name="Leblanc C."/>
            <person name="Lerouge P."/>
            <person name="Lohr M."/>
            <person name="Lopez P.J."/>
            <person name="Martens C."/>
            <person name="Maumus F."/>
            <person name="Michel G."/>
            <person name="Miranda-Saavedra D."/>
            <person name="Morales J."/>
            <person name="Moreau H."/>
            <person name="Motomura T."/>
            <person name="Nagasato C."/>
            <person name="Napoli C.A."/>
            <person name="Nelson D.R."/>
            <person name="Nyvall-Collen P."/>
            <person name="Peters A.F."/>
            <person name="Pommier C."/>
            <person name="Potin P."/>
            <person name="Poulain J."/>
            <person name="Quesneville H."/>
            <person name="Read B."/>
            <person name="Rensing S.A."/>
            <person name="Ritter A."/>
            <person name="Rousvoal S."/>
            <person name="Samanta M."/>
            <person name="Samson G."/>
            <person name="Schroeder D.C."/>
            <person name="Segurens B."/>
            <person name="Strittmatter M."/>
            <person name="Tonon T."/>
            <person name="Tregear J.W."/>
            <person name="Valentin K."/>
            <person name="von Dassow P."/>
            <person name="Yamagishi T."/>
            <person name="Van de Peer Y."/>
            <person name="Wincker P."/>
        </authorList>
    </citation>
    <scope>NUCLEOTIDE SEQUENCE [LARGE SCALE GENOMIC DNA]</scope>
    <source>
        <strain evidence="9">Ec32 / CCAP1310/4</strain>
    </source>
</reference>
<feature type="signal peptide" evidence="5">
    <location>
        <begin position="1"/>
        <end position="19"/>
    </location>
</feature>
<dbReference type="InterPro" id="IPR007197">
    <property type="entry name" value="rSAM"/>
</dbReference>
<dbReference type="InterPro" id="IPR058240">
    <property type="entry name" value="rSAM_sf"/>
</dbReference>
<name>D7FPQ5_ECTSI</name>
<dbReference type="GO" id="GO:0051536">
    <property type="term" value="F:iron-sulfur cluster binding"/>
    <property type="evidence" value="ECO:0007669"/>
    <property type="project" value="UniProtKB-KW"/>
</dbReference>
<dbReference type="CDD" id="cd01335">
    <property type="entry name" value="Radical_SAM"/>
    <property type="match status" value="1"/>
</dbReference>
<evidence type="ECO:0000256" key="1">
    <source>
        <dbReference type="ARBA" id="ARBA00022691"/>
    </source>
</evidence>
<dbReference type="AlphaFoldDB" id="D7FPQ5"/>
<dbReference type="PANTHER" id="PTHR43728">
    <property type="entry name" value="SLR0304 PROTEIN"/>
    <property type="match status" value="1"/>
</dbReference>
<keyword evidence="3" id="KW-0408">Iron</keyword>
<evidence type="ECO:0000256" key="2">
    <source>
        <dbReference type="ARBA" id="ARBA00022723"/>
    </source>
</evidence>
<dbReference type="SFLD" id="SFLDS00029">
    <property type="entry name" value="Radical_SAM"/>
    <property type="match status" value="1"/>
</dbReference>
<dbReference type="Pfam" id="PF04055">
    <property type="entry name" value="Radical_SAM"/>
    <property type="match status" value="1"/>
</dbReference>
<keyword evidence="4" id="KW-0411">Iron-sulfur</keyword>
<dbReference type="NCBIfam" id="TIGR04167">
    <property type="entry name" value="rSAM_SeCys"/>
    <property type="match status" value="1"/>
</dbReference>
<dbReference type="InterPro" id="IPR026351">
    <property type="entry name" value="rSAM_ArsS-like"/>
</dbReference>
<dbReference type="Pfam" id="PF12345">
    <property type="entry name" value="DUF3641"/>
    <property type="match status" value="1"/>
</dbReference>
<feature type="domain" description="Radical SAM core" evidence="6">
    <location>
        <begin position="161"/>
        <end position="297"/>
    </location>
</feature>
<feature type="chain" id="PRO_5003095322" description="Fe-S oxidoreductase" evidence="5">
    <location>
        <begin position="20"/>
        <end position="468"/>
    </location>
</feature>
<keyword evidence="2" id="KW-0479">Metal-binding</keyword>
<protein>
    <recommendedName>
        <fullName evidence="10">Fe-S oxidoreductase</fullName>
    </recommendedName>
</protein>
<dbReference type="OrthoDB" id="418407at2759"/>
<evidence type="ECO:0000256" key="4">
    <source>
        <dbReference type="ARBA" id="ARBA00023014"/>
    </source>
</evidence>
<evidence type="ECO:0000259" key="7">
    <source>
        <dbReference type="Pfam" id="PF12345"/>
    </source>
</evidence>